<evidence type="ECO:0000256" key="3">
    <source>
        <dbReference type="ARBA" id="ARBA00012670"/>
    </source>
</evidence>
<dbReference type="SUPFAM" id="SSF81568">
    <property type="entry name" value="Photosystem I reaction center subunit XI, PsaL"/>
    <property type="match status" value="1"/>
</dbReference>
<dbReference type="Pfam" id="PF02605">
    <property type="entry name" value="PsaL"/>
    <property type="match status" value="1"/>
</dbReference>
<dbReference type="InterPro" id="IPR017853">
    <property type="entry name" value="GH"/>
</dbReference>
<dbReference type="InterPro" id="IPR051563">
    <property type="entry name" value="Glycosyl_Hydrolase_51"/>
</dbReference>
<evidence type="ECO:0000256" key="9">
    <source>
        <dbReference type="SAM" id="SignalP"/>
    </source>
</evidence>
<keyword evidence="12" id="KW-1185">Reference proteome</keyword>
<gene>
    <name evidence="11" type="primary">g5625</name>
    <name evidence="11" type="ORF">VP750_LOCUS4815</name>
</gene>
<organism evidence="11 12">
    <name type="scientific">Coccomyxa viridis</name>
    <dbReference type="NCBI Taxonomy" id="1274662"/>
    <lineage>
        <taxon>Eukaryota</taxon>
        <taxon>Viridiplantae</taxon>
        <taxon>Chlorophyta</taxon>
        <taxon>core chlorophytes</taxon>
        <taxon>Trebouxiophyceae</taxon>
        <taxon>Trebouxiophyceae incertae sedis</taxon>
        <taxon>Coccomyxaceae</taxon>
        <taxon>Coccomyxa</taxon>
    </lineage>
</organism>
<dbReference type="SMART" id="SM00813">
    <property type="entry name" value="Alpha-L-AF_C"/>
    <property type="match status" value="1"/>
</dbReference>
<evidence type="ECO:0000313" key="12">
    <source>
        <dbReference type="Proteomes" id="UP001497392"/>
    </source>
</evidence>
<comment type="catalytic activity">
    <reaction evidence="1">
        <text>Hydrolysis of terminal non-reducing alpha-L-arabinofuranoside residues in alpha-L-arabinosides.</text>
        <dbReference type="EC" id="3.2.1.55"/>
    </reaction>
</comment>
<dbReference type="Pfam" id="PF22848">
    <property type="entry name" value="ASD1_dom"/>
    <property type="match status" value="1"/>
</dbReference>
<protein>
    <recommendedName>
        <fullName evidence="3">non-reducing end alpha-L-arabinofuranosidase</fullName>
        <ecNumber evidence="3">3.2.1.55</ecNumber>
    </recommendedName>
</protein>
<dbReference type="Pfam" id="PF06964">
    <property type="entry name" value="Alpha-L-AF_C"/>
    <property type="match status" value="1"/>
</dbReference>
<dbReference type="SUPFAM" id="SSF51445">
    <property type="entry name" value="(Trans)glycosidases"/>
    <property type="match status" value="1"/>
</dbReference>
<dbReference type="PANTHER" id="PTHR31776:SF0">
    <property type="entry name" value="ALPHA-L-ARABINOFURANOSIDASE 1"/>
    <property type="match status" value="1"/>
</dbReference>
<feature type="compositionally biased region" description="Basic and acidic residues" evidence="7">
    <location>
        <begin position="199"/>
        <end position="211"/>
    </location>
</feature>
<dbReference type="Gene3D" id="2.60.120.260">
    <property type="entry name" value="Galactose-binding domain-like"/>
    <property type="match status" value="1"/>
</dbReference>
<feature type="region of interest" description="Disordered" evidence="7">
    <location>
        <begin position="190"/>
        <end position="211"/>
    </location>
</feature>
<dbReference type="EC" id="3.2.1.55" evidence="3"/>
<dbReference type="EMBL" id="CAXHTA020000008">
    <property type="protein sequence ID" value="CAL5223156.1"/>
    <property type="molecule type" value="Genomic_DNA"/>
</dbReference>
<dbReference type="Gene3D" id="3.20.20.80">
    <property type="entry name" value="Glycosidases"/>
    <property type="match status" value="1"/>
</dbReference>
<dbReference type="PANTHER" id="PTHR31776">
    <property type="entry name" value="ALPHA-L-ARABINOFURANOSIDASE 1"/>
    <property type="match status" value="1"/>
</dbReference>
<keyword evidence="8" id="KW-0472">Membrane</keyword>
<evidence type="ECO:0000313" key="11">
    <source>
        <dbReference type="EMBL" id="CAL5223156.1"/>
    </source>
</evidence>
<feature type="chain" id="PRO_5047200190" description="non-reducing end alpha-L-arabinofuranosidase" evidence="9">
    <location>
        <begin position="27"/>
        <end position="926"/>
    </location>
</feature>
<dbReference type="InterPro" id="IPR003757">
    <property type="entry name" value="PSI_PsaL"/>
</dbReference>
<dbReference type="InterPro" id="IPR010720">
    <property type="entry name" value="Alpha-L-AF_C"/>
</dbReference>
<evidence type="ECO:0000256" key="6">
    <source>
        <dbReference type="ARBA" id="ARBA00023180"/>
    </source>
</evidence>
<proteinExistence type="inferred from homology"/>
<dbReference type="InterPro" id="IPR013780">
    <property type="entry name" value="Glyco_hydro_b"/>
</dbReference>
<evidence type="ECO:0000256" key="8">
    <source>
        <dbReference type="SAM" id="Phobius"/>
    </source>
</evidence>
<comment type="similarity">
    <text evidence="2">Belongs to the glycosyl hydrolase 51 family.</text>
</comment>
<feature type="transmembrane region" description="Helical" evidence="8">
    <location>
        <begin position="900"/>
        <end position="918"/>
    </location>
</feature>
<feature type="domain" description="Alpha-L-arabinofuranosidase C-terminal" evidence="10">
    <location>
        <begin position="510"/>
        <end position="704"/>
    </location>
</feature>
<dbReference type="Proteomes" id="UP001497392">
    <property type="component" value="Unassembled WGS sequence"/>
</dbReference>
<keyword evidence="6" id="KW-0325">Glycoprotein</keyword>
<accession>A0ABP1FTC2</accession>
<evidence type="ECO:0000256" key="7">
    <source>
        <dbReference type="SAM" id="MobiDB-lite"/>
    </source>
</evidence>
<evidence type="ECO:0000256" key="5">
    <source>
        <dbReference type="ARBA" id="ARBA00022801"/>
    </source>
</evidence>
<evidence type="ECO:0000256" key="1">
    <source>
        <dbReference type="ARBA" id="ARBA00001462"/>
    </source>
</evidence>
<dbReference type="InterPro" id="IPR036592">
    <property type="entry name" value="PSI_PsaL_sf"/>
</dbReference>
<feature type="signal peptide" evidence="9">
    <location>
        <begin position="1"/>
        <end position="26"/>
    </location>
</feature>
<keyword evidence="8" id="KW-0812">Transmembrane</keyword>
<feature type="transmembrane region" description="Helical" evidence="8">
    <location>
        <begin position="848"/>
        <end position="869"/>
    </location>
</feature>
<name>A0ABP1FTC2_9CHLO</name>
<comment type="caution">
    <text evidence="11">The sequence shown here is derived from an EMBL/GenBank/DDBJ whole genome shotgun (WGS) entry which is preliminary data.</text>
</comment>
<keyword evidence="5" id="KW-0378">Hydrolase</keyword>
<dbReference type="InterPro" id="IPR055235">
    <property type="entry name" value="ASD1_cat"/>
</dbReference>
<keyword evidence="4 9" id="KW-0732">Signal</keyword>
<evidence type="ECO:0000256" key="2">
    <source>
        <dbReference type="ARBA" id="ARBA00007186"/>
    </source>
</evidence>
<sequence length="926" mass="100572">MFRPPFGCLVATIMAIAAISTQTVNSVTMQQFTVNIYGNETHEISPILYGIFFEDINHAGDGGLYPEMIRDRSFEAMAAFPAATASALQNATHAAHITSLGSSYQAKKASAESLQGLAQDASAWKPWGGTDMALTSAHPMSNTNTHAAHLSTKEAVGGISNEGYWGIPVQAGRQYALSLYLSAVQASPPPCHSPANCEPSEREQEVSGEAKEERWVRVALASQDGKTTYASTTFMVNGTSKAWALYNATLSPHETDTAAKLTITFGGPGEILVDAVSLFPAENIREGAQNPWPFREDLLDMLKALNPRFLRFPGGCYVEGGDWLKDRFQWKRALGPAVDRPGHYNENWGYWSSDGLGLYEYMLLAEVLKAEPVWVINAGVAHQQDIPTSQIAPWIQDALDSIEFISGPAHSKWGSQRAAMGREEPWNLTYMAIGNEDCGHPSYIGNYISFYFTIKAHYPHLRLIANCPLGDAAPTEIFDWHMYTTADDLFSKRNDFNAMVPGRDPQVFVSEYAVNVAAGWGNLKAAIGEAGFMTGLERKSDIVNMAAYAPLFVNTHDRAWNPDMIVFDNYRVYGTPSYEVQKLFSQFQGGVFIRTDVDLKPEGPFHEWTLAASTTCQDPECRHLALKIVNLSPTEQDVPVVLHNITSGPLSAVAKQTVITGPSPQAENSFEKPDLVKTEMAHVNLEITLTGSSEAFNVTVPGMSVVCYELQMGDDIMQVAATSSAVAVPCASTRVASSRSSLGSIAGLTPVFRSRQSRRAVTVRAEKPQVVQPINGDPFIGMLETPVTSSPIVAGFLSNLPAYRIGVNPLLRGVEIGLVHGLLVTGPFIKLGPLRNVGQGVAERAGCLSAAGLVVILTVALTIYGAAAFQVDQVPMGVKTLSGRELQKDPLQTSEGWQRFTAGWFVGGLSGVAWAWILTQTLPYYR</sequence>
<dbReference type="Gene3D" id="2.60.40.1180">
    <property type="entry name" value="Golgi alpha-mannosidase II"/>
    <property type="match status" value="1"/>
</dbReference>
<evidence type="ECO:0000256" key="4">
    <source>
        <dbReference type="ARBA" id="ARBA00022729"/>
    </source>
</evidence>
<reference evidence="11 12" key="1">
    <citation type="submission" date="2024-06" db="EMBL/GenBank/DDBJ databases">
        <authorList>
            <person name="Kraege A."/>
            <person name="Thomma B."/>
        </authorList>
    </citation>
    <scope>NUCLEOTIDE SEQUENCE [LARGE SCALE GENOMIC DNA]</scope>
</reference>
<evidence type="ECO:0000259" key="10">
    <source>
        <dbReference type="SMART" id="SM00813"/>
    </source>
</evidence>
<keyword evidence="8" id="KW-1133">Transmembrane helix</keyword>
<dbReference type="Gene3D" id="1.20.1240.10">
    <property type="entry name" value="Photosystem I PsaL, reaction centre subunit XI"/>
    <property type="match status" value="1"/>
</dbReference>